<comment type="caution">
    <text evidence="4">The sequence shown here is derived from an EMBL/GenBank/DDBJ whole genome shotgun (WGS) entry which is preliminary data.</text>
</comment>
<accession>A0A444RU89</accession>
<dbReference type="PANTHER" id="PTHR13070:SF0">
    <property type="entry name" value="TRNA-SPLICING ENDONUCLEASE SUBUNIT SEN34"/>
    <property type="match status" value="1"/>
</dbReference>
<evidence type="ECO:0000256" key="1">
    <source>
        <dbReference type="ARBA" id="ARBA00023239"/>
    </source>
</evidence>
<proteinExistence type="predicted"/>
<dbReference type="EMBL" id="RSDZ01000077">
    <property type="protein sequence ID" value="RXG44689.1"/>
    <property type="molecule type" value="Genomic_DNA"/>
</dbReference>
<gene>
    <name evidence="4" type="ORF">VDGE_30718</name>
</gene>
<name>A0A444RU89_VERDA</name>
<dbReference type="Proteomes" id="UP000288725">
    <property type="component" value="Chromosome 6"/>
</dbReference>
<keyword evidence="1" id="KW-0456">Lyase</keyword>
<protein>
    <recommendedName>
        <fullName evidence="3">TSEN34 N-terminal domain-containing protein</fullName>
    </recommendedName>
</protein>
<evidence type="ECO:0000313" key="5">
    <source>
        <dbReference type="Proteomes" id="UP000288725"/>
    </source>
</evidence>
<dbReference type="Pfam" id="PF26577">
    <property type="entry name" value="TSEN34_N"/>
    <property type="match status" value="1"/>
</dbReference>
<feature type="domain" description="TSEN34 N-terminal" evidence="3">
    <location>
        <begin position="80"/>
        <end position="148"/>
    </location>
</feature>
<evidence type="ECO:0000313" key="4">
    <source>
        <dbReference type="EMBL" id="RXG44689.1"/>
    </source>
</evidence>
<feature type="region of interest" description="Disordered" evidence="2">
    <location>
        <begin position="1"/>
        <end position="25"/>
    </location>
</feature>
<dbReference type="GO" id="GO:0033588">
    <property type="term" value="C:elongator holoenzyme complex"/>
    <property type="evidence" value="ECO:0007669"/>
    <property type="project" value="InterPro"/>
</dbReference>
<dbReference type="AlphaFoldDB" id="A0A444RU89"/>
<dbReference type="PANTHER" id="PTHR13070">
    <property type="entry name" value="TRNA-SPLICING ENDONUCLEASE SUBUNIT SEN34-RELATED"/>
    <property type="match status" value="1"/>
</dbReference>
<evidence type="ECO:0000259" key="3">
    <source>
        <dbReference type="Pfam" id="PF26577"/>
    </source>
</evidence>
<sequence>MKIAWRYESLSRGGEPPHSSMGEQQISDAKSLSVPFCHAFDLATKLESRDLLFLNPSLFTSRSIRRAMDSPEASSAIEQIRISKIADRYLVFDADHVSILRRRHHLCSVLVGSTPQNPTQNVFLSLPLELLPEEAALLLDQKAAVLADEATSHLAALKEDRCCRKHLLLSTQSAS</sequence>
<dbReference type="InterPro" id="IPR059049">
    <property type="entry name" value="TSEN34_N"/>
</dbReference>
<organism evidence="4 5">
    <name type="scientific">Verticillium dahliae</name>
    <name type="common">Verticillium wilt</name>
    <dbReference type="NCBI Taxonomy" id="27337"/>
    <lineage>
        <taxon>Eukaryota</taxon>
        <taxon>Fungi</taxon>
        <taxon>Dikarya</taxon>
        <taxon>Ascomycota</taxon>
        <taxon>Pezizomycotina</taxon>
        <taxon>Sordariomycetes</taxon>
        <taxon>Hypocreomycetidae</taxon>
        <taxon>Glomerellales</taxon>
        <taxon>Plectosphaerellaceae</taxon>
        <taxon>Verticillium</taxon>
    </lineage>
</organism>
<dbReference type="GO" id="GO:0000379">
    <property type="term" value="P:tRNA-type intron splice site recognition and cleavage"/>
    <property type="evidence" value="ECO:0007669"/>
    <property type="project" value="TreeGrafter"/>
</dbReference>
<evidence type="ECO:0000256" key="2">
    <source>
        <dbReference type="SAM" id="MobiDB-lite"/>
    </source>
</evidence>
<reference evidence="4 5" key="1">
    <citation type="submission" date="2018-12" db="EMBL/GenBank/DDBJ databases">
        <title>Genome of Verticillium dahliae isolate Getta Getta.</title>
        <authorList>
            <person name="Gardiner D.M."/>
        </authorList>
    </citation>
    <scope>NUCLEOTIDE SEQUENCE [LARGE SCALE GENOMIC DNA]</scope>
    <source>
        <strain evidence="4 5">Getta Getta</strain>
    </source>
</reference>
<dbReference type="GO" id="GO:0000213">
    <property type="term" value="F:tRNA-intron lyase activity"/>
    <property type="evidence" value="ECO:0007669"/>
    <property type="project" value="TreeGrafter"/>
</dbReference>
<dbReference type="GO" id="GO:0002098">
    <property type="term" value="P:tRNA wobble uridine modification"/>
    <property type="evidence" value="ECO:0007669"/>
    <property type="project" value="InterPro"/>
</dbReference>